<sequence>MSVSKESVSFTFLATIRQFYVLFGTQKILNHSFHLLDIEVSKMKNRQSRCPQMAHSVTVQTSKRIITPLDTCNIGGAAKAKKRSSLELVCSGEMWVEIFEQNIPAKPNRILPQAATFTANFKPE</sequence>
<dbReference type="AlphaFoldDB" id="A0A7J7WLL6"/>
<proteinExistence type="predicted"/>
<dbReference type="Proteomes" id="UP000558488">
    <property type="component" value="Unassembled WGS sequence"/>
</dbReference>
<keyword evidence="2" id="KW-1185">Reference proteome</keyword>
<name>A0A7J7WLL6_PIPKU</name>
<organism evidence="1 2">
    <name type="scientific">Pipistrellus kuhlii</name>
    <name type="common">Kuhl's pipistrelle</name>
    <dbReference type="NCBI Taxonomy" id="59472"/>
    <lineage>
        <taxon>Eukaryota</taxon>
        <taxon>Metazoa</taxon>
        <taxon>Chordata</taxon>
        <taxon>Craniata</taxon>
        <taxon>Vertebrata</taxon>
        <taxon>Euteleostomi</taxon>
        <taxon>Mammalia</taxon>
        <taxon>Eutheria</taxon>
        <taxon>Laurasiatheria</taxon>
        <taxon>Chiroptera</taxon>
        <taxon>Yangochiroptera</taxon>
        <taxon>Vespertilionidae</taxon>
        <taxon>Pipistrellus</taxon>
    </lineage>
</organism>
<evidence type="ECO:0000313" key="2">
    <source>
        <dbReference type="Proteomes" id="UP000558488"/>
    </source>
</evidence>
<comment type="caution">
    <text evidence="1">The sequence shown here is derived from an EMBL/GenBank/DDBJ whole genome shotgun (WGS) entry which is preliminary data.</text>
</comment>
<protein>
    <submittedName>
        <fullName evidence="1">Uncharacterized protein</fullName>
    </submittedName>
</protein>
<evidence type="ECO:0000313" key="1">
    <source>
        <dbReference type="EMBL" id="KAF6338251.1"/>
    </source>
</evidence>
<dbReference type="EMBL" id="JACAGB010000010">
    <property type="protein sequence ID" value="KAF6338251.1"/>
    <property type="molecule type" value="Genomic_DNA"/>
</dbReference>
<gene>
    <name evidence="1" type="ORF">mPipKuh1_007973</name>
</gene>
<accession>A0A7J7WLL6</accession>
<reference evidence="1 2" key="1">
    <citation type="journal article" date="2020" name="Nature">
        <title>Six reference-quality genomes reveal evolution of bat adaptations.</title>
        <authorList>
            <person name="Jebb D."/>
            <person name="Huang Z."/>
            <person name="Pippel M."/>
            <person name="Hughes G.M."/>
            <person name="Lavrichenko K."/>
            <person name="Devanna P."/>
            <person name="Winkler S."/>
            <person name="Jermiin L.S."/>
            <person name="Skirmuntt E.C."/>
            <person name="Katzourakis A."/>
            <person name="Burkitt-Gray L."/>
            <person name="Ray D.A."/>
            <person name="Sullivan K.A.M."/>
            <person name="Roscito J.G."/>
            <person name="Kirilenko B.M."/>
            <person name="Davalos L.M."/>
            <person name="Corthals A.P."/>
            <person name="Power M.L."/>
            <person name="Jones G."/>
            <person name="Ransome R.D."/>
            <person name="Dechmann D.K.N."/>
            <person name="Locatelli A.G."/>
            <person name="Puechmaille S.J."/>
            <person name="Fedrigo O."/>
            <person name="Jarvis E.D."/>
            <person name="Hiller M."/>
            <person name="Vernes S.C."/>
            <person name="Myers E.W."/>
            <person name="Teeling E.C."/>
        </authorList>
    </citation>
    <scope>NUCLEOTIDE SEQUENCE [LARGE SCALE GENOMIC DNA]</scope>
    <source>
        <strain evidence="1">MPipKuh1</strain>
        <tissue evidence="1">Flight muscle</tissue>
    </source>
</reference>